<proteinExistence type="inferred from homology"/>
<dbReference type="PANTHER" id="PTHR35936">
    <property type="entry name" value="MEMBRANE-BOUND LYTIC MUREIN TRANSGLYCOSYLASE F"/>
    <property type="match status" value="1"/>
</dbReference>
<dbReference type="AlphaFoldDB" id="A0A378PZX9"/>
<feature type="chain" id="PRO_5016606487" evidence="4">
    <location>
        <begin position="28"/>
        <end position="295"/>
    </location>
</feature>
<feature type="compositionally biased region" description="Low complexity" evidence="3">
    <location>
        <begin position="38"/>
        <end position="47"/>
    </location>
</feature>
<feature type="signal peptide" evidence="4">
    <location>
        <begin position="1"/>
        <end position="27"/>
    </location>
</feature>
<protein>
    <submittedName>
        <fullName evidence="6">Glutamine-binding periplasmic protein</fullName>
    </submittedName>
</protein>
<organism evidence="6 7">
    <name type="scientific">Moraxella bovis</name>
    <dbReference type="NCBI Taxonomy" id="476"/>
    <lineage>
        <taxon>Bacteria</taxon>
        <taxon>Pseudomonadati</taxon>
        <taxon>Pseudomonadota</taxon>
        <taxon>Gammaproteobacteria</taxon>
        <taxon>Moraxellales</taxon>
        <taxon>Moraxellaceae</taxon>
        <taxon>Moraxella</taxon>
    </lineage>
</organism>
<evidence type="ECO:0000259" key="5">
    <source>
        <dbReference type="SMART" id="SM00062"/>
    </source>
</evidence>
<evidence type="ECO:0000256" key="2">
    <source>
        <dbReference type="ARBA" id="ARBA00022729"/>
    </source>
</evidence>
<sequence length="295" mass="32006">MKNFNTEAKYAILPLMLSALMACSDKAPETASEPKSEPAPTATAPATGEQVSTSATVPNAQSYVVGIDANYPPYDFKDENGNAQGFDVDIIKAIAENQGFGVDVVPQDWKVLVKGLDNAQSHIVMSGFSRNDEREAKYLLSNTYAWGQDALAVSAENNSIKNLKDLNGKKVATLADSPYIPQLEEALGQGNPSIIGKPSAFLAFKELVTGNAEVVLADEGVLRYYAKQFPKINFKIVGEGEAFEHYEMVIITPKSENELMEKINTGLANIVADGTYAKIYEKWFGVAPQKLPTTK</sequence>
<reference evidence="6 7" key="1">
    <citation type="submission" date="2018-06" db="EMBL/GenBank/DDBJ databases">
        <authorList>
            <consortium name="Pathogen Informatics"/>
            <person name="Doyle S."/>
        </authorList>
    </citation>
    <scope>NUCLEOTIDE SEQUENCE [LARGE SCALE GENOMIC DNA]</scope>
    <source>
        <strain evidence="6 7">NCTC9426</strain>
    </source>
</reference>
<feature type="domain" description="Solute-binding protein family 3/N-terminal" evidence="5">
    <location>
        <begin position="62"/>
        <end position="287"/>
    </location>
</feature>
<feature type="region of interest" description="Disordered" evidence="3">
    <location>
        <begin position="28"/>
        <end position="53"/>
    </location>
</feature>
<dbReference type="Proteomes" id="UP000254133">
    <property type="component" value="Unassembled WGS sequence"/>
</dbReference>
<dbReference type="SMART" id="SM00062">
    <property type="entry name" value="PBPb"/>
    <property type="match status" value="1"/>
</dbReference>
<evidence type="ECO:0000313" key="7">
    <source>
        <dbReference type="Proteomes" id="UP000254133"/>
    </source>
</evidence>
<dbReference type="EMBL" id="UGPZ01000003">
    <property type="protein sequence ID" value="STY93528.1"/>
    <property type="molecule type" value="Genomic_DNA"/>
</dbReference>
<evidence type="ECO:0000313" key="6">
    <source>
        <dbReference type="EMBL" id="STY93528.1"/>
    </source>
</evidence>
<dbReference type="PANTHER" id="PTHR35936:SF19">
    <property type="entry name" value="AMINO-ACID-BINDING PROTEIN YXEM-RELATED"/>
    <property type="match status" value="1"/>
</dbReference>
<gene>
    <name evidence="6" type="primary">glnH</name>
    <name evidence="6" type="ORF">NCTC9426_02258</name>
</gene>
<evidence type="ECO:0000256" key="4">
    <source>
        <dbReference type="SAM" id="SignalP"/>
    </source>
</evidence>
<keyword evidence="2 4" id="KW-0732">Signal</keyword>
<comment type="similarity">
    <text evidence="1">Belongs to the bacterial solute-binding protein 3 family.</text>
</comment>
<name>A0A378PZX9_MORBO</name>
<dbReference type="Pfam" id="PF00497">
    <property type="entry name" value="SBP_bac_3"/>
    <property type="match status" value="1"/>
</dbReference>
<evidence type="ECO:0000256" key="3">
    <source>
        <dbReference type="SAM" id="MobiDB-lite"/>
    </source>
</evidence>
<evidence type="ECO:0000256" key="1">
    <source>
        <dbReference type="ARBA" id="ARBA00010333"/>
    </source>
</evidence>
<dbReference type="SUPFAM" id="SSF53850">
    <property type="entry name" value="Periplasmic binding protein-like II"/>
    <property type="match status" value="1"/>
</dbReference>
<dbReference type="RefSeq" id="WP_115369825.1">
    <property type="nucleotide sequence ID" value="NZ_UGPZ01000003.1"/>
</dbReference>
<dbReference type="InterPro" id="IPR001638">
    <property type="entry name" value="Solute-binding_3/MltF_N"/>
</dbReference>
<dbReference type="Gene3D" id="3.40.190.10">
    <property type="entry name" value="Periplasmic binding protein-like II"/>
    <property type="match status" value="2"/>
</dbReference>
<accession>A0A378PZX9</accession>
<dbReference type="PROSITE" id="PS51257">
    <property type="entry name" value="PROKAR_LIPOPROTEIN"/>
    <property type="match status" value="1"/>
</dbReference>